<feature type="region of interest" description="Disordered" evidence="1">
    <location>
        <begin position="297"/>
        <end position="317"/>
    </location>
</feature>
<reference evidence="2 3" key="1">
    <citation type="journal article" date="2023" name="Arcadia Sci">
        <title>De novo assembly of a long-read Amblyomma americanum tick genome.</title>
        <authorList>
            <person name="Chou S."/>
            <person name="Poskanzer K.E."/>
            <person name="Rollins M."/>
            <person name="Thuy-Boun P.S."/>
        </authorList>
    </citation>
    <scope>NUCLEOTIDE SEQUENCE [LARGE SCALE GENOMIC DNA]</scope>
    <source>
        <strain evidence="2">F_SG_1</strain>
        <tissue evidence="2">Salivary glands</tissue>
    </source>
</reference>
<feature type="region of interest" description="Disordered" evidence="1">
    <location>
        <begin position="63"/>
        <end position="95"/>
    </location>
</feature>
<dbReference type="AlphaFoldDB" id="A0AAQ4EV86"/>
<comment type="caution">
    <text evidence="2">The sequence shown here is derived from an EMBL/GenBank/DDBJ whole genome shotgun (WGS) entry which is preliminary data.</text>
</comment>
<name>A0AAQ4EV86_AMBAM</name>
<proteinExistence type="predicted"/>
<gene>
    <name evidence="2" type="ORF">V5799_020023</name>
</gene>
<evidence type="ECO:0000256" key="1">
    <source>
        <dbReference type="SAM" id="MobiDB-lite"/>
    </source>
</evidence>
<dbReference type="EMBL" id="JARKHS020010522">
    <property type="protein sequence ID" value="KAK8778637.1"/>
    <property type="molecule type" value="Genomic_DNA"/>
</dbReference>
<protein>
    <submittedName>
        <fullName evidence="2">Uncharacterized protein</fullName>
    </submittedName>
</protein>
<evidence type="ECO:0000313" key="3">
    <source>
        <dbReference type="Proteomes" id="UP001321473"/>
    </source>
</evidence>
<dbReference type="Proteomes" id="UP001321473">
    <property type="component" value="Unassembled WGS sequence"/>
</dbReference>
<accession>A0AAQ4EV86</accession>
<feature type="compositionally biased region" description="Polar residues" evidence="1">
    <location>
        <begin position="308"/>
        <end position="317"/>
    </location>
</feature>
<keyword evidence="3" id="KW-1185">Reference proteome</keyword>
<evidence type="ECO:0000313" key="2">
    <source>
        <dbReference type="EMBL" id="KAK8778637.1"/>
    </source>
</evidence>
<sequence>MAFPGLPPFPETEVWPFLEAPDQQTKHQASLHQDNSLQCSVLGAVSYRAASIPSDAATGSIRGQFRVPTLPPPRKQRRKQARKYGQAVNSPAQAFASTPSNQLGNHFLAEFYPAQGSVAVVSTSPSLQRVSAAEQIFSTQHSVGNVSTSASQQAMSAAAQFFATTAKEGTERHLKSANNQQRYSQLVDSPRDQIVGSTVAYSFRSHYSATDVSTSPSLQGMSAASQFFATTAKEGTNRRLNNANNQESYSQLVDSPRDQIMASTVADSFRSQYSAAGVSPSPSLQGMSAAGQSFATTAKKGTERHLKSANNQQRYSQLVDSPRDQIVGSTVAYSFRPHYSATDVSTSPSLQGMSAAGQFFATTATEGTERHLNNANNQEEYSQLVDWRRDQVEASTVADSFRSQYSAAGVHPSPSLQGMSAAGQFFATTAKEGTNRRLNNANNQESYSQLVDSPRDQIMASTVADSFRSQYSAAGVHPSPSLQGMSAASQFFATTAKKGTERHLKSANNQQSTVS</sequence>
<organism evidence="2 3">
    <name type="scientific">Amblyomma americanum</name>
    <name type="common">Lone star tick</name>
    <dbReference type="NCBI Taxonomy" id="6943"/>
    <lineage>
        <taxon>Eukaryota</taxon>
        <taxon>Metazoa</taxon>
        <taxon>Ecdysozoa</taxon>
        <taxon>Arthropoda</taxon>
        <taxon>Chelicerata</taxon>
        <taxon>Arachnida</taxon>
        <taxon>Acari</taxon>
        <taxon>Parasitiformes</taxon>
        <taxon>Ixodida</taxon>
        <taxon>Ixodoidea</taxon>
        <taxon>Ixodidae</taxon>
        <taxon>Amblyomminae</taxon>
        <taxon>Amblyomma</taxon>
    </lineage>
</organism>